<dbReference type="InterPro" id="IPR027267">
    <property type="entry name" value="AH/BAR_dom_sf"/>
</dbReference>
<reference evidence="2 3" key="1">
    <citation type="submission" date="2024-03" db="EMBL/GenBank/DDBJ databases">
        <title>WGS assembly of Saponaria officinalis var. Norfolk2.</title>
        <authorList>
            <person name="Jenkins J."/>
            <person name="Shu S."/>
            <person name="Grimwood J."/>
            <person name="Barry K."/>
            <person name="Goodstein D."/>
            <person name="Schmutz J."/>
            <person name="Leebens-Mack J."/>
            <person name="Osbourn A."/>
        </authorList>
    </citation>
    <scope>NUCLEOTIDE SEQUENCE [LARGE SCALE GENOMIC DNA]</scope>
    <source>
        <strain evidence="3">cv. Norfolk2</strain>
        <strain evidence="2">JIC</strain>
        <tissue evidence="2">Leaf</tissue>
    </source>
</reference>
<dbReference type="Proteomes" id="UP001443914">
    <property type="component" value="Unassembled WGS sequence"/>
</dbReference>
<organism evidence="2 3">
    <name type="scientific">Saponaria officinalis</name>
    <name type="common">Common soapwort</name>
    <name type="synonym">Lychnis saponaria</name>
    <dbReference type="NCBI Taxonomy" id="3572"/>
    <lineage>
        <taxon>Eukaryota</taxon>
        <taxon>Viridiplantae</taxon>
        <taxon>Streptophyta</taxon>
        <taxon>Embryophyta</taxon>
        <taxon>Tracheophyta</taxon>
        <taxon>Spermatophyta</taxon>
        <taxon>Magnoliopsida</taxon>
        <taxon>eudicotyledons</taxon>
        <taxon>Gunneridae</taxon>
        <taxon>Pentapetalae</taxon>
        <taxon>Caryophyllales</taxon>
        <taxon>Caryophyllaceae</taxon>
        <taxon>Caryophylleae</taxon>
        <taxon>Saponaria</taxon>
    </lineage>
</organism>
<evidence type="ECO:0008006" key="4">
    <source>
        <dbReference type="Google" id="ProtNLM"/>
    </source>
</evidence>
<feature type="region of interest" description="Disordered" evidence="1">
    <location>
        <begin position="480"/>
        <end position="510"/>
    </location>
</feature>
<evidence type="ECO:0000256" key="1">
    <source>
        <dbReference type="SAM" id="MobiDB-lite"/>
    </source>
</evidence>
<name>A0AAW1HHS4_SAPOF</name>
<dbReference type="AlphaFoldDB" id="A0AAW1HHS4"/>
<protein>
    <recommendedName>
        <fullName evidence="4">BAR domain-containing protein</fullName>
    </recommendedName>
</protein>
<dbReference type="SUPFAM" id="SSF103657">
    <property type="entry name" value="BAR/IMD domain-like"/>
    <property type="match status" value="1"/>
</dbReference>
<gene>
    <name evidence="2" type="ORF">RND81_11G001600</name>
</gene>
<feature type="region of interest" description="Disordered" evidence="1">
    <location>
        <begin position="540"/>
        <end position="600"/>
    </location>
</feature>
<evidence type="ECO:0000313" key="2">
    <source>
        <dbReference type="EMBL" id="KAK9675344.1"/>
    </source>
</evidence>
<feature type="compositionally biased region" description="Polar residues" evidence="1">
    <location>
        <begin position="540"/>
        <end position="553"/>
    </location>
</feature>
<dbReference type="CDD" id="cd07307">
    <property type="entry name" value="BAR"/>
    <property type="match status" value="1"/>
</dbReference>
<dbReference type="EMBL" id="JBDFQZ010000011">
    <property type="protein sequence ID" value="KAK9675342.1"/>
    <property type="molecule type" value="Genomic_DNA"/>
</dbReference>
<feature type="region of interest" description="Disordered" evidence="1">
    <location>
        <begin position="247"/>
        <end position="285"/>
    </location>
</feature>
<dbReference type="Gene3D" id="1.20.1270.60">
    <property type="entry name" value="Arfaptin homology (AH) domain/BAR domain"/>
    <property type="match status" value="1"/>
</dbReference>
<accession>A0AAW1HHS4</accession>
<dbReference type="EMBL" id="JBDFQZ010000011">
    <property type="protein sequence ID" value="KAK9675343.1"/>
    <property type="molecule type" value="Genomic_DNA"/>
</dbReference>
<keyword evidence="3" id="KW-1185">Reference proteome</keyword>
<dbReference type="PANTHER" id="PTHR34119:SF1">
    <property type="entry name" value="OS04G0394700 PROTEIN"/>
    <property type="match status" value="1"/>
</dbReference>
<dbReference type="EMBL" id="JBDFQZ010000011">
    <property type="protein sequence ID" value="KAK9675344.1"/>
    <property type="molecule type" value="Genomic_DNA"/>
</dbReference>
<dbReference type="InterPro" id="IPR037488">
    <property type="entry name" value="At2g33490-like"/>
</dbReference>
<dbReference type="PANTHER" id="PTHR34119">
    <property type="entry name" value="HYDROXYPROLINE-RICH GLYCOPROTEIN-LIKE"/>
    <property type="match status" value="1"/>
</dbReference>
<comment type="caution">
    <text evidence="2">The sequence shown here is derived from an EMBL/GenBank/DDBJ whole genome shotgun (WGS) entry which is preliminary data.</text>
</comment>
<evidence type="ECO:0000313" key="3">
    <source>
        <dbReference type="Proteomes" id="UP001443914"/>
    </source>
</evidence>
<proteinExistence type="predicted"/>
<feature type="compositionally biased region" description="Low complexity" evidence="1">
    <location>
        <begin position="483"/>
        <end position="497"/>
    </location>
</feature>
<sequence>MKTSIKKLLHHHNYHHHHKHDRKARKIQPLAQLDELAKASEAMQDMRDCYDSLLSAAAAATNSAYEFSESLREMGVCLLQKIALNDDEETGKAMLMLGKVQFELQKQVDGYRSHIFQTITVPSESLINELQTVEDMKHQCDEKRELYEYMKANYRDKGRCKGGKGESFSLQQLQAAKDEFDEDATLFVFRLKSLKQGQSRSLLTQAARHHAAQLSFFKKAVKSLEAVEPHVKLVTQQQHIDYQFSGLEDEQSEDGEDDDANDEDGDESDDDSDASSVEDDTESTFDYRNKASLFNNLSSVKNSTQEHAKGYQEPFVGDRKMLSQSAPLISQRQFDAERIRRLQPSLSRKFHAYVLPTPSENPILQTKSSPQQNHNMFHSYPLEPKTYEKFVGTKNLSGPLILNSNSVLKERNNNQMPPPLTQRASSLQVNPQIARGSIKLKLQSFSGPMTATPLSAKPLSSAGNPATVFDAPRFSSGPIFTTSINRSSSPQKSSNASPVPTPYPRINELHELPRPPVSLSYHSAGYSNFVGFSAPLISRSPENSATNKSSAPKQASMLPVPPPAVSFSSMPLSNPRGETRSPPSRPLRASHNFEKLEDAASPPLSPIMLAKLHPM</sequence>
<feature type="compositionally biased region" description="Acidic residues" evidence="1">
    <location>
        <begin position="247"/>
        <end position="283"/>
    </location>
</feature>